<dbReference type="Proteomes" id="UP000051913">
    <property type="component" value="Unassembled WGS sequence"/>
</dbReference>
<reference evidence="3 4" key="1">
    <citation type="submission" date="2014-03" db="EMBL/GenBank/DDBJ databases">
        <title>Bradyrhizobium valentinum sp. nov., isolated from effective nodules of Lupinus mariae-josephae, a lupine endemic of basic-lime soils in Eastern Spain.</title>
        <authorList>
            <person name="Duran D."/>
            <person name="Rey L."/>
            <person name="Navarro A."/>
            <person name="Busquets A."/>
            <person name="Imperial J."/>
            <person name="Ruiz-Argueso T."/>
        </authorList>
    </citation>
    <scope>NUCLEOTIDE SEQUENCE [LARGE SCALE GENOMIC DNA]</scope>
    <source>
        <strain evidence="3 4">LmjM3</strain>
    </source>
</reference>
<evidence type="ECO:0000313" key="3">
    <source>
        <dbReference type="EMBL" id="KRR03131.1"/>
    </source>
</evidence>
<dbReference type="RefSeq" id="WP_057852899.1">
    <property type="nucleotide sequence ID" value="NZ_LLXX01000143.1"/>
</dbReference>
<evidence type="ECO:0000256" key="2">
    <source>
        <dbReference type="SAM" id="Phobius"/>
    </source>
</evidence>
<protein>
    <submittedName>
        <fullName evidence="3">Uncharacterized protein</fullName>
    </submittedName>
</protein>
<keyword evidence="2" id="KW-0812">Transmembrane</keyword>
<proteinExistence type="predicted"/>
<accession>A0A0R3L657</accession>
<organism evidence="3 4">
    <name type="scientific">Bradyrhizobium valentinum</name>
    <dbReference type="NCBI Taxonomy" id="1518501"/>
    <lineage>
        <taxon>Bacteria</taxon>
        <taxon>Pseudomonadati</taxon>
        <taxon>Pseudomonadota</taxon>
        <taxon>Alphaproteobacteria</taxon>
        <taxon>Hyphomicrobiales</taxon>
        <taxon>Nitrobacteraceae</taxon>
        <taxon>Bradyrhizobium</taxon>
    </lineage>
</organism>
<feature type="compositionally biased region" description="Low complexity" evidence="1">
    <location>
        <begin position="194"/>
        <end position="208"/>
    </location>
</feature>
<gene>
    <name evidence="3" type="ORF">CP49_04075</name>
</gene>
<keyword evidence="2" id="KW-1133">Transmembrane helix</keyword>
<sequence length="403" mass="43668">MKTELSQPDGNETAVFQNQAVEFALILSRMINTVKEDPSQMRLAIYEFARARLKTDTSWANDAERKQLLSSLEAAIRGVEDFAVRGGDQARIEASTQAPQLPGRKSQEEPPGMSVVEIHRPEPPQTIVPGKVVYSWDNATPAAGVQAARLTLRPNRFWIGLMLFFAAVAGTAIYANMQLIFALGRDAEVTKAASPASAEPAAPPASAQSPPPTSLAFETKSAAAATRPFPLPTDYGVYALSSAGLSELSPLPEQVPDKRVSISTPISQSSSTTLPDGKAKFVVYRRDLAGNAPERMDVRVVAKVVRALKFDAKGKPVISPVSDAWNIRNLSYEFRVRPIAGNPEMLLVQPADSEFTLPAGRYALALRNQGYDFTVAGEITDLSQCLERTDAVNGSFYSDCRKP</sequence>
<keyword evidence="2" id="KW-0472">Membrane</keyword>
<dbReference type="AlphaFoldDB" id="A0A0R3L657"/>
<comment type="caution">
    <text evidence="3">The sequence shown here is derived from an EMBL/GenBank/DDBJ whole genome shotgun (WGS) entry which is preliminary data.</text>
</comment>
<keyword evidence="4" id="KW-1185">Reference proteome</keyword>
<evidence type="ECO:0000313" key="4">
    <source>
        <dbReference type="Proteomes" id="UP000051913"/>
    </source>
</evidence>
<evidence type="ECO:0000256" key="1">
    <source>
        <dbReference type="SAM" id="MobiDB-lite"/>
    </source>
</evidence>
<feature type="region of interest" description="Disordered" evidence="1">
    <location>
        <begin position="194"/>
        <end position="219"/>
    </location>
</feature>
<name>A0A0R3L657_9BRAD</name>
<dbReference type="EMBL" id="LLXX01000143">
    <property type="protein sequence ID" value="KRR03131.1"/>
    <property type="molecule type" value="Genomic_DNA"/>
</dbReference>
<feature type="transmembrane region" description="Helical" evidence="2">
    <location>
        <begin position="157"/>
        <end position="175"/>
    </location>
</feature>